<dbReference type="AlphaFoldDB" id="A0A514E992"/>
<evidence type="ECO:0000313" key="1">
    <source>
        <dbReference type="EMBL" id="QDI02581.1"/>
    </source>
</evidence>
<organism evidence="1 2">
    <name type="scientific">Xanthomonas cerealis pv. cerealis</name>
    <dbReference type="NCBI Taxonomy" id="152263"/>
    <lineage>
        <taxon>Bacteria</taxon>
        <taxon>Pseudomonadati</taxon>
        <taxon>Pseudomonadota</taxon>
        <taxon>Gammaproteobacteria</taxon>
        <taxon>Lysobacterales</taxon>
        <taxon>Lysobacteraceae</taxon>
        <taxon>Xanthomonas</taxon>
        <taxon>Xanthomonas translucens group</taxon>
        <taxon>Xanthomonas cerealis</taxon>
    </lineage>
</organism>
<name>A0A514E992_9XANT</name>
<dbReference type="RefSeq" id="WP_058196616.1">
    <property type="nucleotide sequence ID" value="NZ_CM003052.1"/>
</dbReference>
<dbReference type="EMBL" id="CP038228">
    <property type="protein sequence ID" value="QDI02581.1"/>
    <property type="molecule type" value="Genomic_DNA"/>
</dbReference>
<dbReference type="Proteomes" id="UP000319349">
    <property type="component" value="Chromosome"/>
</dbReference>
<accession>A0A514E992</accession>
<gene>
    <name evidence="1" type="ORF">E4A48_01680</name>
</gene>
<evidence type="ECO:0000313" key="2">
    <source>
        <dbReference type="Proteomes" id="UP000319349"/>
    </source>
</evidence>
<sequence length="75" mass="7960">MAKLHAVLVVGDADPGVQVAQRLDHEATMAQFGLGVGRVAGGIDGLLEAAFAQRLPRLQLRRLDHGADRWSESGS</sequence>
<keyword evidence="2" id="KW-1185">Reference proteome</keyword>
<protein>
    <submittedName>
        <fullName evidence="1">Uncharacterized protein</fullName>
    </submittedName>
</protein>
<reference evidence="1 2" key="1">
    <citation type="submission" date="2019-03" db="EMBL/GenBank/DDBJ databases">
        <title>Tal1 in Xanthomonas translucens pv. cerealis Contributes to Virulence in Bacterial Leaf Streak of Wheat.</title>
        <authorList>
            <person name="Shah S.M.A."/>
            <person name="Haq F."/>
            <person name="Ma W."/>
            <person name="Xu X."/>
            <person name="Wang S."/>
            <person name="Xu Z."/>
            <person name="Zou L."/>
            <person name="Zhu B."/>
            <person name="Chen G."/>
        </authorList>
    </citation>
    <scope>NUCLEOTIDE SEQUENCE [LARGE SCALE GENOMIC DNA]</scope>
    <source>
        <strain evidence="1 2">01</strain>
    </source>
</reference>
<proteinExistence type="predicted"/>